<dbReference type="AlphaFoldDB" id="A0A0E0JHD8"/>
<feature type="compositionally biased region" description="Polar residues" evidence="1">
    <location>
        <begin position="64"/>
        <end position="77"/>
    </location>
</feature>
<name>A0A0E0JHD8_ORYPU</name>
<feature type="region of interest" description="Disordered" evidence="1">
    <location>
        <begin position="26"/>
        <end position="77"/>
    </location>
</feature>
<reference evidence="2" key="1">
    <citation type="submission" date="2015-04" db="UniProtKB">
        <authorList>
            <consortium name="EnsemblPlants"/>
        </authorList>
    </citation>
    <scope>IDENTIFICATION</scope>
</reference>
<proteinExistence type="predicted"/>
<organism evidence="2">
    <name type="scientific">Oryza punctata</name>
    <name type="common">Red rice</name>
    <dbReference type="NCBI Taxonomy" id="4537"/>
    <lineage>
        <taxon>Eukaryota</taxon>
        <taxon>Viridiplantae</taxon>
        <taxon>Streptophyta</taxon>
        <taxon>Embryophyta</taxon>
        <taxon>Tracheophyta</taxon>
        <taxon>Spermatophyta</taxon>
        <taxon>Magnoliopsida</taxon>
        <taxon>Liliopsida</taxon>
        <taxon>Poales</taxon>
        <taxon>Poaceae</taxon>
        <taxon>BOP clade</taxon>
        <taxon>Oryzoideae</taxon>
        <taxon>Oryzeae</taxon>
        <taxon>Oryzinae</taxon>
        <taxon>Oryza</taxon>
    </lineage>
</organism>
<evidence type="ECO:0000313" key="2">
    <source>
        <dbReference type="EnsemblPlants" id="OPUNC01G11980.1"/>
    </source>
</evidence>
<keyword evidence="3" id="KW-1185">Reference proteome</keyword>
<reference evidence="2" key="2">
    <citation type="submission" date="2018-05" db="EMBL/GenBank/DDBJ databases">
        <title>OpunRS2 (Oryza punctata Reference Sequence Version 2).</title>
        <authorList>
            <person name="Zhang J."/>
            <person name="Kudrna D."/>
            <person name="Lee S."/>
            <person name="Talag J."/>
            <person name="Welchert J."/>
            <person name="Wing R.A."/>
        </authorList>
    </citation>
    <scope>NUCLEOTIDE SEQUENCE [LARGE SCALE GENOMIC DNA]</scope>
</reference>
<dbReference type="Proteomes" id="UP000026962">
    <property type="component" value="Chromosome 1"/>
</dbReference>
<evidence type="ECO:0000313" key="3">
    <source>
        <dbReference type="Proteomes" id="UP000026962"/>
    </source>
</evidence>
<evidence type="ECO:0000256" key="1">
    <source>
        <dbReference type="SAM" id="MobiDB-lite"/>
    </source>
</evidence>
<dbReference type="Gramene" id="OPUNC01G11980.1">
    <property type="protein sequence ID" value="OPUNC01G11980.1"/>
    <property type="gene ID" value="OPUNC01G11980"/>
</dbReference>
<dbReference type="EnsemblPlants" id="OPUNC01G11980.1">
    <property type="protein sequence ID" value="OPUNC01G11980.1"/>
    <property type="gene ID" value="OPUNC01G11980"/>
</dbReference>
<accession>A0A0E0JHD8</accession>
<feature type="compositionally biased region" description="Basic and acidic residues" evidence="1">
    <location>
        <begin position="50"/>
        <end position="63"/>
    </location>
</feature>
<protein>
    <submittedName>
        <fullName evidence="2">Uncharacterized protein</fullName>
    </submittedName>
</protein>
<sequence>MAREWAATPIPRVPCVGPTAGRLPPLDSPILRPAHPPTKHAPALPLLYKQRGEAEPTTLRRAEQTNPRGRISSATSDLKLSVQSGRCNTLLSF</sequence>
<dbReference type="HOGENOM" id="CLU_2403420_0_0_1"/>